<evidence type="ECO:0000313" key="2">
    <source>
        <dbReference type="Proteomes" id="UP001168575"/>
    </source>
</evidence>
<protein>
    <submittedName>
        <fullName evidence="1">Uncharacterized protein</fullName>
    </submittedName>
</protein>
<evidence type="ECO:0000313" key="1">
    <source>
        <dbReference type="EMBL" id="MDO4842107.1"/>
    </source>
</evidence>
<keyword evidence="2" id="KW-1185">Reference proteome</keyword>
<gene>
    <name evidence="1" type="ORF">Q3982_05465</name>
</gene>
<organism evidence="1 2">
    <name type="scientific">Phoenicibacter congonensis</name>
    <dbReference type="NCBI Taxonomy" id="1944646"/>
    <lineage>
        <taxon>Bacteria</taxon>
        <taxon>Bacillati</taxon>
        <taxon>Actinomycetota</taxon>
        <taxon>Coriobacteriia</taxon>
        <taxon>Eggerthellales</taxon>
        <taxon>Eggerthellaceae</taxon>
        <taxon>Phoenicibacter</taxon>
    </lineage>
</organism>
<dbReference type="EMBL" id="JAUMVS010000094">
    <property type="protein sequence ID" value="MDO4842107.1"/>
    <property type="molecule type" value="Genomic_DNA"/>
</dbReference>
<dbReference type="Proteomes" id="UP001168575">
    <property type="component" value="Unassembled WGS sequence"/>
</dbReference>
<proteinExistence type="predicted"/>
<name>A0AA43RHV7_9ACTN</name>
<dbReference type="AlphaFoldDB" id="A0AA43RHV7"/>
<reference evidence="1" key="1">
    <citation type="submission" date="2023-07" db="EMBL/GenBank/DDBJ databases">
        <title>Between Cages and Wild: Unraveling the Impact of Captivity on Animal Microbiomes and Antimicrobial Resistance.</title>
        <authorList>
            <person name="Schmartz G.P."/>
            <person name="Rehner J."/>
            <person name="Schuff M.J."/>
            <person name="Becker S.L."/>
            <person name="Kravczyk M."/>
            <person name="Gurevich A."/>
            <person name="Francke R."/>
            <person name="Mueller R."/>
            <person name="Keller V."/>
            <person name="Keller A."/>
        </authorList>
    </citation>
    <scope>NUCLEOTIDE SEQUENCE</scope>
    <source>
        <strain evidence="1">S12M_St_49</strain>
    </source>
</reference>
<sequence length="67" mass="7421">MEEAIAKIIAVRNELETLTIPATDHNTITVYGCRQILQGVVNDLTELLNAEKRKVQPMQKESGAANE</sequence>
<comment type="caution">
    <text evidence="1">The sequence shown here is derived from an EMBL/GenBank/DDBJ whole genome shotgun (WGS) entry which is preliminary data.</text>
</comment>
<accession>A0AA43RHV7</accession>